<evidence type="ECO:0000313" key="2">
    <source>
        <dbReference type="EMBL" id="EMP40972.1"/>
    </source>
</evidence>
<dbReference type="Proteomes" id="UP000031443">
    <property type="component" value="Unassembled WGS sequence"/>
</dbReference>
<evidence type="ECO:0000313" key="3">
    <source>
        <dbReference type="Proteomes" id="UP000031443"/>
    </source>
</evidence>
<dbReference type="AlphaFoldDB" id="M7CJ01"/>
<proteinExistence type="predicted"/>
<gene>
    <name evidence="2" type="ORF">UY3_01789</name>
</gene>
<organism evidence="2 3">
    <name type="scientific">Chelonia mydas</name>
    <name type="common">Green sea-turtle</name>
    <name type="synonym">Chelonia agassizi</name>
    <dbReference type="NCBI Taxonomy" id="8469"/>
    <lineage>
        <taxon>Eukaryota</taxon>
        <taxon>Metazoa</taxon>
        <taxon>Chordata</taxon>
        <taxon>Craniata</taxon>
        <taxon>Vertebrata</taxon>
        <taxon>Euteleostomi</taxon>
        <taxon>Archelosauria</taxon>
        <taxon>Testudinata</taxon>
        <taxon>Testudines</taxon>
        <taxon>Cryptodira</taxon>
        <taxon>Durocryptodira</taxon>
        <taxon>Americhelydia</taxon>
        <taxon>Chelonioidea</taxon>
        <taxon>Cheloniidae</taxon>
        <taxon>Chelonia</taxon>
    </lineage>
</organism>
<protein>
    <recommendedName>
        <fullName evidence="1">Myb/SANT-like DNA-binding domain-containing protein</fullName>
    </recommendedName>
</protein>
<dbReference type="PANTHER" id="PTHR47595">
    <property type="entry name" value="HEAT SHOCK 70 KDA PROTEIN 14"/>
    <property type="match status" value="1"/>
</dbReference>
<sequence length="161" mass="18083">MRNPSAQETMQSQNRRRAPEWIVREVRNLIAVWGEESVLAELCSKRRNAKIFEKIFNGMKDRGYTRDPQQCHMKIKELRQAYQKTREANSCFGSEPQTCCFCDELHAILGDAATTTPTLCFDSVQGVGGNTERLSSFGIGAYTVITAAYLPGVQIVTVNTQ</sequence>
<name>M7CJ01_CHEMY</name>
<dbReference type="Pfam" id="PF13837">
    <property type="entry name" value="Myb_DNA-bind_4"/>
    <property type="match status" value="1"/>
</dbReference>
<dbReference type="Gene3D" id="1.10.10.60">
    <property type="entry name" value="Homeodomain-like"/>
    <property type="match status" value="1"/>
</dbReference>
<feature type="domain" description="Myb/SANT-like DNA-binding" evidence="1">
    <location>
        <begin position="19"/>
        <end position="108"/>
    </location>
</feature>
<reference evidence="3" key="1">
    <citation type="journal article" date="2013" name="Nat. Genet.">
        <title>The draft genomes of soft-shell turtle and green sea turtle yield insights into the development and evolution of the turtle-specific body plan.</title>
        <authorList>
            <person name="Wang Z."/>
            <person name="Pascual-Anaya J."/>
            <person name="Zadissa A."/>
            <person name="Li W."/>
            <person name="Niimura Y."/>
            <person name="Huang Z."/>
            <person name="Li C."/>
            <person name="White S."/>
            <person name="Xiong Z."/>
            <person name="Fang D."/>
            <person name="Wang B."/>
            <person name="Ming Y."/>
            <person name="Chen Y."/>
            <person name="Zheng Y."/>
            <person name="Kuraku S."/>
            <person name="Pignatelli M."/>
            <person name="Herrero J."/>
            <person name="Beal K."/>
            <person name="Nozawa M."/>
            <person name="Li Q."/>
            <person name="Wang J."/>
            <person name="Zhang H."/>
            <person name="Yu L."/>
            <person name="Shigenobu S."/>
            <person name="Wang J."/>
            <person name="Liu J."/>
            <person name="Flicek P."/>
            <person name="Searle S."/>
            <person name="Wang J."/>
            <person name="Kuratani S."/>
            <person name="Yin Y."/>
            <person name="Aken B."/>
            <person name="Zhang G."/>
            <person name="Irie N."/>
        </authorList>
    </citation>
    <scope>NUCLEOTIDE SEQUENCE [LARGE SCALE GENOMIC DNA]</scope>
</reference>
<accession>M7CJ01</accession>
<dbReference type="PANTHER" id="PTHR47595:SF1">
    <property type="entry name" value="MYB_SANT-LIKE DNA-BINDING DOMAIN-CONTAINING PROTEIN"/>
    <property type="match status" value="1"/>
</dbReference>
<evidence type="ECO:0000259" key="1">
    <source>
        <dbReference type="Pfam" id="PF13837"/>
    </source>
</evidence>
<dbReference type="EMBL" id="KB500846">
    <property type="protein sequence ID" value="EMP40972.1"/>
    <property type="molecule type" value="Genomic_DNA"/>
</dbReference>
<keyword evidence="3" id="KW-1185">Reference proteome</keyword>
<dbReference type="InterPro" id="IPR044822">
    <property type="entry name" value="Myb_DNA-bind_4"/>
</dbReference>
<dbReference type="FunFam" id="1.10.10.60:FF:000032">
    <property type="entry name" value="Zinc finger and SCAN domain-containing 20"/>
    <property type="match status" value="1"/>
</dbReference>